<sequence length="569" mass="61383">MGQSVSRAANDDTTYFKIEAAEMSAVEEKYVDLACVAQGGKVLETTDELFGEGFHLIQKGVAIEDKNRETANGFWKDGWETRRHNKADRHSAIIKLAASGRIFAFDIDTSYFDGSHPAFASVEGYFAEDDETDVANFKWTEILPKVELNGNSHHYYGISLDESAYTHLRLNMFPDGGIARFRAYGVVQPTLLTKANGRDAEVEDDDTVVDLACMSAGGRVIRSNDSRYGAPSNILLPIAGVNTRDGWQTKRSREADHHDWVEIKLGNYGLLKQVEVDTTHFRGNHPDFVSVDACCSIYNDIQYDADLQWTRLLRKTPLEADMKNVFDLLQTGEKYSHVRLNIYPDGGISRLRVYGQCRPGTPELKPLLSEGAADADVVELKDAGLAEDEASKEEKDSETVQALEVSEKDAVAVSSKTSDNWKLSAVEKAAVEEEEEKTASAADSATMTTTTTTTTTTLSAATVVIEHAEENGPTALVTEISSVSTLVDDAEPAAAAAAAAVEEKPKKGKGSRGGRAAGSAKAAGNVAVAAAKLTKGGKKAKGRSASVALDGGEDGESEATTPRAKRARE</sequence>
<feature type="domain" description="Allantoicase" evidence="3">
    <location>
        <begin position="217"/>
        <end position="356"/>
    </location>
</feature>
<feature type="domain" description="Allantoicase" evidence="3">
    <location>
        <begin position="39"/>
        <end position="187"/>
    </location>
</feature>
<feature type="region of interest" description="Disordered" evidence="2">
    <location>
        <begin position="498"/>
        <end position="569"/>
    </location>
</feature>
<accession>A0A9P6QCD0</accession>
<gene>
    <name evidence="4" type="primary">DAL2_1</name>
    <name evidence="4" type="ORF">DFQ27_001060</name>
</gene>
<evidence type="ECO:0000313" key="5">
    <source>
        <dbReference type="Proteomes" id="UP000807716"/>
    </source>
</evidence>
<dbReference type="InterPro" id="IPR015908">
    <property type="entry name" value="Allantoicase_dom"/>
</dbReference>
<dbReference type="NCBIfam" id="TIGR02961">
    <property type="entry name" value="allantoicase"/>
    <property type="match status" value="1"/>
</dbReference>
<dbReference type="GO" id="GO:0000256">
    <property type="term" value="P:allantoin catabolic process"/>
    <property type="evidence" value="ECO:0007669"/>
    <property type="project" value="InterPro"/>
</dbReference>
<comment type="caution">
    <text evidence="4">The sequence shown here is derived from an EMBL/GenBank/DDBJ whole genome shotgun (WGS) entry which is preliminary data.</text>
</comment>
<dbReference type="OrthoDB" id="10266039at2759"/>
<dbReference type="Gene3D" id="2.60.120.260">
    <property type="entry name" value="Galactose-binding domain-like"/>
    <property type="match status" value="2"/>
</dbReference>
<dbReference type="Proteomes" id="UP000807716">
    <property type="component" value="Unassembled WGS sequence"/>
</dbReference>
<reference evidence="4" key="1">
    <citation type="journal article" date="2020" name="Fungal Divers.">
        <title>Resolving the Mortierellaceae phylogeny through synthesis of multi-gene phylogenetics and phylogenomics.</title>
        <authorList>
            <person name="Vandepol N."/>
            <person name="Liber J."/>
            <person name="Desiro A."/>
            <person name="Na H."/>
            <person name="Kennedy M."/>
            <person name="Barry K."/>
            <person name="Grigoriev I.V."/>
            <person name="Miller A.N."/>
            <person name="O'Donnell K."/>
            <person name="Stajich J.E."/>
            <person name="Bonito G."/>
        </authorList>
    </citation>
    <scope>NUCLEOTIDE SEQUENCE</scope>
    <source>
        <strain evidence="4">BC1065</strain>
    </source>
</reference>
<evidence type="ECO:0000256" key="1">
    <source>
        <dbReference type="ARBA" id="ARBA00009242"/>
    </source>
</evidence>
<dbReference type="InterPro" id="IPR008979">
    <property type="entry name" value="Galactose-bd-like_sf"/>
</dbReference>
<organism evidence="4 5">
    <name type="scientific">Actinomortierella ambigua</name>
    <dbReference type="NCBI Taxonomy" id="1343610"/>
    <lineage>
        <taxon>Eukaryota</taxon>
        <taxon>Fungi</taxon>
        <taxon>Fungi incertae sedis</taxon>
        <taxon>Mucoromycota</taxon>
        <taxon>Mortierellomycotina</taxon>
        <taxon>Mortierellomycetes</taxon>
        <taxon>Mortierellales</taxon>
        <taxon>Mortierellaceae</taxon>
        <taxon>Actinomortierella</taxon>
    </lineage>
</organism>
<dbReference type="EMBL" id="JAAAJB010000132">
    <property type="protein sequence ID" value="KAG0264719.1"/>
    <property type="molecule type" value="Genomic_DNA"/>
</dbReference>
<evidence type="ECO:0000259" key="3">
    <source>
        <dbReference type="Pfam" id="PF03561"/>
    </source>
</evidence>
<dbReference type="AlphaFoldDB" id="A0A9P6QCD0"/>
<dbReference type="GO" id="GO:0004037">
    <property type="term" value="F:allantoicase activity"/>
    <property type="evidence" value="ECO:0007669"/>
    <property type="project" value="InterPro"/>
</dbReference>
<dbReference type="Pfam" id="PF03561">
    <property type="entry name" value="Allantoicase"/>
    <property type="match status" value="2"/>
</dbReference>
<keyword evidence="5" id="KW-1185">Reference proteome</keyword>
<proteinExistence type="inferred from homology"/>
<dbReference type="PANTHER" id="PTHR12045:SF3">
    <property type="entry name" value="INACTIVE ALLANTOICASE-RELATED"/>
    <property type="match status" value="1"/>
</dbReference>
<evidence type="ECO:0000256" key="2">
    <source>
        <dbReference type="SAM" id="MobiDB-lite"/>
    </source>
</evidence>
<comment type="similarity">
    <text evidence="1">Belongs to the allantoicase family.</text>
</comment>
<dbReference type="InterPro" id="IPR005164">
    <property type="entry name" value="Allantoicase"/>
</dbReference>
<evidence type="ECO:0000313" key="4">
    <source>
        <dbReference type="EMBL" id="KAG0264719.1"/>
    </source>
</evidence>
<dbReference type="PANTHER" id="PTHR12045">
    <property type="entry name" value="ALLANTOICASE"/>
    <property type="match status" value="1"/>
</dbReference>
<feature type="compositionally biased region" description="Low complexity" evidence="2">
    <location>
        <begin position="517"/>
        <end position="534"/>
    </location>
</feature>
<name>A0A9P6QCD0_9FUNG</name>
<protein>
    <submittedName>
        <fullName evidence="4">Allantoicase</fullName>
    </submittedName>
</protein>
<dbReference type="SUPFAM" id="SSF49785">
    <property type="entry name" value="Galactose-binding domain-like"/>
    <property type="match status" value="2"/>
</dbReference>